<protein>
    <submittedName>
        <fullName evidence="3">C1 family peptidase</fullName>
    </submittedName>
</protein>
<feature type="domain" description="Peptidase C1A papain C-terminal" evidence="2">
    <location>
        <begin position="511"/>
        <end position="565"/>
    </location>
</feature>
<reference evidence="4" key="1">
    <citation type="journal article" date="2019" name="Int. J. Syst. Evol. Microbiol.">
        <title>The Global Catalogue of Microorganisms (GCM) 10K type strain sequencing project: providing services to taxonomists for standard genome sequencing and annotation.</title>
        <authorList>
            <consortium name="The Broad Institute Genomics Platform"/>
            <consortium name="The Broad Institute Genome Sequencing Center for Infectious Disease"/>
            <person name="Wu L."/>
            <person name="Ma J."/>
        </authorList>
    </citation>
    <scope>NUCLEOTIDE SEQUENCE [LARGE SCALE GENOMIC DNA]</scope>
    <source>
        <strain evidence="4">CCTCC AB 2017081</strain>
    </source>
</reference>
<evidence type="ECO:0000313" key="3">
    <source>
        <dbReference type="EMBL" id="MFC3835505.1"/>
    </source>
</evidence>
<dbReference type="InterPro" id="IPR038765">
    <property type="entry name" value="Papain-like_cys_pep_sf"/>
</dbReference>
<evidence type="ECO:0000256" key="1">
    <source>
        <dbReference type="ARBA" id="ARBA00008455"/>
    </source>
</evidence>
<name>A0ABV7ZET9_9DEIO</name>
<comment type="caution">
    <text evidence="3">The sequence shown here is derived from an EMBL/GenBank/DDBJ whole genome shotgun (WGS) entry which is preliminary data.</text>
</comment>
<proteinExistence type="inferred from homology"/>
<gene>
    <name evidence="3" type="ORF">ACFOSB_21795</name>
</gene>
<feature type="domain" description="Peptidase C1A papain C-terminal" evidence="2">
    <location>
        <begin position="282"/>
        <end position="321"/>
    </location>
</feature>
<evidence type="ECO:0000259" key="2">
    <source>
        <dbReference type="Pfam" id="PF00112"/>
    </source>
</evidence>
<comment type="similarity">
    <text evidence="1">Belongs to the peptidase C1 family.</text>
</comment>
<sequence>MHRHQQAAVLTLALILTACGGGGTPAPGDGLSAAQRATLQAAPALDTAKPPTGAQTVDAATLADLVDSGQFRFVTPQEQAELAQADAASPDRVQAWKTEIGRAAPALLASLGDLSGEPGDTATIPMPGEGALGTVRVNRPVTELAGYVAAVRALADVDVQRPSYAADYRSLLDSARRSGVDLSPYGLTDPQRLTTAPLSDLQAARARLETAVQRVGSSLKSPSRTLTGLTRQTIDNPTEEEGAINIFGKGYYDRAGSKTRCEGWSATGLYHYAGFLPSAQRWTAVKAQGNRGTCWAFAITAYMEDLKAQATGKRWNFSEQAATAFLKYDVRGQDKAILGKVANDGEDTIAAFQTFFDRRYSPVLETSWYYNGGWQWPAAPDGQAQTYAGVCTGYDATFAKAFGKFQTWCSATSHEYPVVCTTFLGLYVCGVLNVAGNTNLYAAQPLNWKTKVDAWYRPNSSAADAATRIVNYAMGSWTEPVVISVDSRYLQPDASGFVGDLAVDPDIKAPFSNHAVVLVDYLTEAETKQYLPQSRWTTGGYLVIRNSWGDCWGDSGFAYVPMNWAKKYTFKYARAVN</sequence>
<dbReference type="Gene3D" id="3.90.70.10">
    <property type="entry name" value="Cysteine proteinases"/>
    <property type="match status" value="1"/>
</dbReference>
<evidence type="ECO:0000313" key="4">
    <source>
        <dbReference type="Proteomes" id="UP001595803"/>
    </source>
</evidence>
<dbReference type="InterPro" id="IPR013128">
    <property type="entry name" value="Peptidase_C1A"/>
</dbReference>
<dbReference type="InterPro" id="IPR000668">
    <property type="entry name" value="Peptidase_C1A_C"/>
</dbReference>
<keyword evidence="4" id="KW-1185">Reference proteome</keyword>
<dbReference type="PANTHER" id="PTHR12411">
    <property type="entry name" value="CYSTEINE PROTEASE FAMILY C1-RELATED"/>
    <property type="match status" value="1"/>
</dbReference>
<dbReference type="PROSITE" id="PS51257">
    <property type="entry name" value="PROKAR_LIPOPROTEIN"/>
    <property type="match status" value="1"/>
</dbReference>
<organism evidence="3 4">
    <name type="scientific">Deinococcus rufus</name>
    <dbReference type="NCBI Taxonomy" id="2136097"/>
    <lineage>
        <taxon>Bacteria</taxon>
        <taxon>Thermotogati</taxon>
        <taxon>Deinococcota</taxon>
        <taxon>Deinococci</taxon>
        <taxon>Deinococcales</taxon>
        <taxon>Deinococcaceae</taxon>
        <taxon>Deinococcus</taxon>
    </lineage>
</organism>
<dbReference type="Pfam" id="PF00112">
    <property type="entry name" value="Peptidase_C1"/>
    <property type="match status" value="2"/>
</dbReference>
<dbReference type="SUPFAM" id="SSF54001">
    <property type="entry name" value="Cysteine proteinases"/>
    <property type="match status" value="1"/>
</dbReference>
<dbReference type="EMBL" id="JBHRZG010000024">
    <property type="protein sequence ID" value="MFC3835505.1"/>
    <property type="molecule type" value="Genomic_DNA"/>
</dbReference>
<accession>A0ABV7ZET9</accession>
<dbReference type="RefSeq" id="WP_322474519.1">
    <property type="nucleotide sequence ID" value="NZ_JBHRZG010000024.1"/>
</dbReference>
<dbReference type="Proteomes" id="UP001595803">
    <property type="component" value="Unassembled WGS sequence"/>
</dbReference>